<protein>
    <submittedName>
        <fullName evidence="1">Uncharacterized protein</fullName>
    </submittedName>
</protein>
<accession>A0A0A1U6V1</accession>
<dbReference type="GeneID" id="14889051"/>
<dbReference type="VEuPathDB" id="AmoebaDB:EIN_405970"/>
<name>A0A0A1U6V1_ENTIV</name>
<reference evidence="1 2" key="1">
    <citation type="submission" date="2012-10" db="EMBL/GenBank/DDBJ databases">
        <authorList>
            <person name="Zafar N."/>
            <person name="Inman J."/>
            <person name="Hall N."/>
            <person name="Lorenzi H."/>
            <person name="Caler E."/>
        </authorList>
    </citation>
    <scope>NUCLEOTIDE SEQUENCE [LARGE SCALE GENOMIC DNA]</scope>
    <source>
        <strain evidence="1 2">IP1</strain>
    </source>
</reference>
<dbReference type="AlphaFoldDB" id="A0A0A1U6V1"/>
<dbReference type="KEGG" id="eiv:EIN_405970"/>
<dbReference type="OrthoDB" id="25623at2759"/>
<dbReference type="Proteomes" id="UP000014680">
    <property type="component" value="Unassembled WGS sequence"/>
</dbReference>
<evidence type="ECO:0000313" key="2">
    <source>
        <dbReference type="Proteomes" id="UP000014680"/>
    </source>
</evidence>
<evidence type="ECO:0000313" key="1">
    <source>
        <dbReference type="EMBL" id="ELP90143.1"/>
    </source>
</evidence>
<gene>
    <name evidence="1" type="ORF">EIN_405970</name>
</gene>
<dbReference type="EMBL" id="KB206537">
    <property type="protein sequence ID" value="ELP90143.1"/>
    <property type="molecule type" value="Genomic_DNA"/>
</dbReference>
<dbReference type="RefSeq" id="XP_004256914.1">
    <property type="nucleotide sequence ID" value="XM_004256866.1"/>
</dbReference>
<sequence>MQSQRVKSTTNNVFHFFEYRQLEQLESSQFDSIINFGDDKMAIKVNHNNYSTIRIETTSTYLYIPVSFESVYGKVDEYCYLSPGHIITVESVNNDPLTNRLVVYRDIETNGKSEVIEVGNRINSIACHDMRIAVSVENVGILIYSVEDDIKLIAKIHCKAGVIKIHRDFIINYVDHIVTVMDLKIVSRREFFDNLGDAIIPNTQFRWNAVDLDVEVYGEKHITHAITLMQERVVELETMVFIPQRVEEREEGVRVVLGSKFKLEVYYISYTNCDVKITMISCVDFGKGKEEKRGKFVATPCHVLCVHDIMGMTVVDVYPLRKYFSNTYEVEMGVINEYRQGDATSDLPCMSRIFLPGITDLVVVNHKVIVVRSIAKDDGDSASNEVYIFEPLVVRLCQEIKGDMERTVSDLKRNNDTRAIQAAISYKTYYELSVILEAYLSDIRHFIRRRNNNWTDLYWRDVMNDEALVVKGTLQQLYSIIAEELLDSKNGQLAAYYFSKANTEFSRVVDKFIVCEVKSCINLYFDEVFFNANKEKGAALMVTQRGKVFKLLENEPEKFIEVAIQPVFLQYASELNTKNELLKQRENIKQILSTKRKGTKEQEDMYFLEACCIFAQYVLMLQEEPEKAKEIDLYKELNTRSSKMLEFEVFNKFKSTMFKTSGNHVEKQPIMSFIENTRPLLFVALLQNDVSLTEKYVNATPESDLIELAAYEKLFKEKGMYGRELLDVYCKLVKSKLEYPTHKEIDKNYKLSFERIHEQTCVEVPNWIPEELTKNLYIKKLISLLTQTELKCDFETERKELIFVKKYGYRKEKCGEFVKFLDANYKGCVVGFVKEFFENQKALEQIAVEALGFDKSVRDQIFDIVSSHISIKCFCCIAAKAPEIDLSIFLRKCIGSSFYNKHLIDLCDSFPKQ</sequence>
<proteinExistence type="predicted"/>
<keyword evidence="2" id="KW-1185">Reference proteome</keyword>
<organism evidence="1 2">
    <name type="scientific">Entamoeba invadens IP1</name>
    <dbReference type="NCBI Taxonomy" id="370355"/>
    <lineage>
        <taxon>Eukaryota</taxon>
        <taxon>Amoebozoa</taxon>
        <taxon>Evosea</taxon>
        <taxon>Archamoebae</taxon>
        <taxon>Mastigamoebida</taxon>
        <taxon>Entamoebidae</taxon>
        <taxon>Entamoeba</taxon>
    </lineage>
</organism>
<dbReference type="OMA" id="INSIACH"/>